<evidence type="ECO:0000313" key="5">
    <source>
        <dbReference type="EMBL" id="EFX71881.1"/>
    </source>
</evidence>
<evidence type="ECO:0000313" key="6">
    <source>
        <dbReference type="Proteomes" id="UP000000305"/>
    </source>
</evidence>
<dbReference type="PANTHER" id="PTHR11681">
    <property type="entry name" value="NEUROPHYSIN"/>
    <property type="match status" value="1"/>
</dbReference>
<feature type="signal peptide" evidence="4">
    <location>
        <begin position="1"/>
        <end position="23"/>
    </location>
</feature>
<dbReference type="PANTHER" id="PTHR11681:SF5">
    <property type="entry name" value="ISOTOCIN"/>
    <property type="match status" value="1"/>
</dbReference>
<keyword evidence="5" id="KW-0527">Neuropeptide</keyword>
<dbReference type="GO" id="GO:0035556">
    <property type="term" value="P:intracellular signal transduction"/>
    <property type="evidence" value="ECO:0000318"/>
    <property type="project" value="GO_Central"/>
</dbReference>
<dbReference type="AlphaFoldDB" id="E9H8T6"/>
<dbReference type="KEGG" id="dpx:DAPPUDRAFT_59567"/>
<dbReference type="GO" id="GO:0030141">
    <property type="term" value="C:secretory granule"/>
    <property type="evidence" value="ECO:0000318"/>
    <property type="project" value="GO_Central"/>
</dbReference>
<feature type="chain" id="PRO_5003238173" evidence="4">
    <location>
        <begin position="24"/>
        <end position="137"/>
    </location>
</feature>
<name>E9H8T6_DAPPU</name>
<dbReference type="HOGENOM" id="CLU_1867174_0_0_1"/>
<dbReference type="Pfam" id="PF00184">
    <property type="entry name" value="Hormone_5"/>
    <property type="match status" value="1"/>
</dbReference>
<accession>E9H8T6</accession>
<organism evidence="5 6">
    <name type="scientific">Daphnia pulex</name>
    <name type="common">Water flea</name>
    <dbReference type="NCBI Taxonomy" id="6669"/>
    <lineage>
        <taxon>Eukaryota</taxon>
        <taxon>Metazoa</taxon>
        <taxon>Ecdysozoa</taxon>
        <taxon>Arthropoda</taxon>
        <taxon>Crustacea</taxon>
        <taxon>Branchiopoda</taxon>
        <taxon>Diplostraca</taxon>
        <taxon>Cladocera</taxon>
        <taxon>Anomopoda</taxon>
        <taxon>Daphniidae</taxon>
        <taxon>Daphnia</taxon>
    </lineage>
</organism>
<dbReference type="EMBL" id="GL732605">
    <property type="protein sequence ID" value="EFX71881.1"/>
    <property type="molecule type" value="Genomic_DNA"/>
</dbReference>
<dbReference type="GO" id="GO:0005185">
    <property type="term" value="F:neurohypophyseal hormone activity"/>
    <property type="evidence" value="ECO:0007669"/>
    <property type="project" value="InterPro"/>
</dbReference>
<evidence type="ECO:0000256" key="2">
    <source>
        <dbReference type="ARBA" id="ARBA00022729"/>
    </source>
</evidence>
<gene>
    <name evidence="5" type="ORF">DAPPUDRAFT_59567</name>
</gene>
<evidence type="ECO:0000256" key="3">
    <source>
        <dbReference type="ARBA" id="ARBA00023157"/>
    </source>
</evidence>
<dbReference type="STRING" id="6669.E9H8T6"/>
<dbReference type="SUPFAM" id="SSF49606">
    <property type="entry name" value="Neurophysin II"/>
    <property type="match status" value="1"/>
</dbReference>
<dbReference type="eggNOG" id="ENOG502S2CT">
    <property type="taxonomic scope" value="Eukaryota"/>
</dbReference>
<dbReference type="Proteomes" id="UP000000305">
    <property type="component" value="Unassembled WGS sequence"/>
</dbReference>
<protein>
    <submittedName>
        <fullName evidence="5">Putative vasopressin-like neuropeptide preprohormone</fullName>
    </submittedName>
</protein>
<keyword evidence="2 4" id="KW-0732">Signal</keyword>
<dbReference type="InterPro" id="IPR036387">
    <property type="entry name" value="Neurhyp_horm_dom_sf"/>
</dbReference>
<comment type="similarity">
    <text evidence="1">Belongs to the vasopressin/oxytocin family.</text>
</comment>
<reference evidence="5 6" key="1">
    <citation type="journal article" date="2011" name="Science">
        <title>The ecoresponsive genome of Daphnia pulex.</title>
        <authorList>
            <person name="Colbourne J.K."/>
            <person name="Pfrender M.E."/>
            <person name="Gilbert D."/>
            <person name="Thomas W.K."/>
            <person name="Tucker A."/>
            <person name="Oakley T.H."/>
            <person name="Tokishita S."/>
            <person name="Aerts A."/>
            <person name="Arnold G.J."/>
            <person name="Basu M.K."/>
            <person name="Bauer D.J."/>
            <person name="Caceres C.E."/>
            <person name="Carmel L."/>
            <person name="Casola C."/>
            <person name="Choi J.H."/>
            <person name="Detter J.C."/>
            <person name="Dong Q."/>
            <person name="Dusheyko S."/>
            <person name="Eads B.D."/>
            <person name="Frohlich T."/>
            <person name="Geiler-Samerotte K.A."/>
            <person name="Gerlach D."/>
            <person name="Hatcher P."/>
            <person name="Jogdeo S."/>
            <person name="Krijgsveld J."/>
            <person name="Kriventseva E.V."/>
            <person name="Kultz D."/>
            <person name="Laforsch C."/>
            <person name="Lindquist E."/>
            <person name="Lopez J."/>
            <person name="Manak J.R."/>
            <person name="Muller J."/>
            <person name="Pangilinan J."/>
            <person name="Patwardhan R.P."/>
            <person name="Pitluck S."/>
            <person name="Pritham E.J."/>
            <person name="Rechtsteiner A."/>
            <person name="Rho M."/>
            <person name="Rogozin I.B."/>
            <person name="Sakarya O."/>
            <person name="Salamov A."/>
            <person name="Schaack S."/>
            <person name="Shapiro H."/>
            <person name="Shiga Y."/>
            <person name="Skalitzky C."/>
            <person name="Smith Z."/>
            <person name="Souvorov A."/>
            <person name="Sung W."/>
            <person name="Tang Z."/>
            <person name="Tsuchiya D."/>
            <person name="Tu H."/>
            <person name="Vos H."/>
            <person name="Wang M."/>
            <person name="Wolf Y.I."/>
            <person name="Yamagata H."/>
            <person name="Yamada T."/>
            <person name="Ye Y."/>
            <person name="Shaw J.R."/>
            <person name="Andrews J."/>
            <person name="Crease T.J."/>
            <person name="Tang H."/>
            <person name="Lucas S.M."/>
            <person name="Robertson H.M."/>
            <person name="Bork P."/>
            <person name="Koonin E.V."/>
            <person name="Zdobnov E.M."/>
            <person name="Grigoriev I.V."/>
            <person name="Lynch M."/>
            <person name="Boore J.L."/>
        </authorList>
    </citation>
    <scope>NUCLEOTIDE SEQUENCE [LARGE SCALE GENOMIC DNA]</scope>
</reference>
<keyword evidence="3" id="KW-1015">Disulfide bond</keyword>
<evidence type="ECO:0000256" key="4">
    <source>
        <dbReference type="SAM" id="SignalP"/>
    </source>
</evidence>
<dbReference type="InParanoid" id="E9H8T6"/>
<dbReference type="GO" id="GO:0007218">
    <property type="term" value="P:neuropeptide signaling pathway"/>
    <property type="evidence" value="ECO:0007669"/>
    <property type="project" value="UniProtKB-KW"/>
</dbReference>
<dbReference type="GO" id="GO:0005184">
    <property type="term" value="F:neuropeptide hormone activity"/>
    <property type="evidence" value="ECO:0000318"/>
    <property type="project" value="GO_Central"/>
</dbReference>
<proteinExistence type="inferred from homology"/>
<dbReference type="InterPro" id="IPR000981">
    <property type="entry name" value="Neurhyp_horm"/>
</dbReference>
<dbReference type="PROSITE" id="PS00264">
    <property type="entry name" value="NEUROHYPOPHYS_HORM"/>
    <property type="match status" value="1"/>
</dbReference>
<sequence>MAGLWTFCLIALSMTEMIIPLTAKPCFITNCPPGGKRSSQLVEPSSYLECAPCGPAGKGTCLGANLCCGSHFGCFFKTEETNVCLLTNLKSTQICNQHFWKTDLKSASCSLNGDKIDGICVADLLCCSLGNLPQDDL</sequence>
<dbReference type="InterPro" id="IPR022423">
    <property type="entry name" value="Neurohypophysial_hormone_CS"/>
</dbReference>
<keyword evidence="6" id="KW-1185">Reference proteome</keyword>
<dbReference type="GO" id="GO:0005615">
    <property type="term" value="C:extracellular space"/>
    <property type="evidence" value="ECO:0000318"/>
    <property type="project" value="GO_Central"/>
</dbReference>
<dbReference type="Gene3D" id="2.60.9.10">
    <property type="entry name" value="Neurohypophysial hormone domain"/>
    <property type="match status" value="1"/>
</dbReference>
<evidence type="ECO:0000256" key="1">
    <source>
        <dbReference type="ARBA" id="ARBA00007369"/>
    </source>
</evidence>
<dbReference type="PhylomeDB" id="E9H8T6"/>
<dbReference type="OrthoDB" id="10056056at2759"/>
<dbReference type="PRINTS" id="PR00831">
    <property type="entry name" value="NEUROPHYSIN"/>
</dbReference>
<dbReference type="SMART" id="SM00003">
    <property type="entry name" value="NH"/>
    <property type="match status" value="1"/>
</dbReference>